<dbReference type="Proteomes" id="UP000735302">
    <property type="component" value="Unassembled WGS sequence"/>
</dbReference>
<protein>
    <submittedName>
        <fullName evidence="1">Uncharacterized protein</fullName>
    </submittedName>
</protein>
<dbReference type="EMBL" id="BLXT01005502">
    <property type="protein sequence ID" value="GFO23161.1"/>
    <property type="molecule type" value="Genomic_DNA"/>
</dbReference>
<comment type="caution">
    <text evidence="1">The sequence shown here is derived from an EMBL/GenBank/DDBJ whole genome shotgun (WGS) entry which is preliminary data.</text>
</comment>
<organism evidence="1 2">
    <name type="scientific">Plakobranchus ocellatus</name>
    <dbReference type="NCBI Taxonomy" id="259542"/>
    <lineage>
        <taxon>Eukaryota</taxon>
        <taxon>Metazoa</taxon>
        <taxon>Spiralia</taxon>
        <taxon>Lophotrochozoa</taxon>
        <taxon>Mollusca</taxon>
        <taxon>Gastropoda</taxon>
        <taxon>Heterobranchia</taxon>
        <taxon>Euthyneura</taxon>
        <taxon>Panpulmonata</taxon>
        <taxon>Sacoglossa</taxon>
        <taxon>Placobranchoidea</taxon>
        <taxon>Plakobranchidae</taxon>
        <taxon>Plakobranchus</taxon>
    </lineage>
</organism>
<dbReference type="AlphaFoldDB" id="A0AAV4BVP0"/>
<reference evidence="1 2" key="1">
    <citation type="journal article" date="2021" name="Elife">
        <title>Chloroplast acquisition without the gene transfer in kleptoplastic sea slugs, Plakobranchus ocellatus.</title>
        <authorList>
            <person name="Maeda T."/>
            <person name="Takahashi S."/>
            <person name="Yoshida T."/>
            <person name="Shimamura S."/>
            <person name="Takaki Y."/>
            <person name="Nagai Y."/>
            <person name="Toyoda A."/>
            <person name="Suzuki Y."/>
            <person name="Arimoto A."/>
            <person name="Ishii H."/>
            <person name="Satoh N."/>
            <person name="Nishiyama T."/>
            <person name="Hasebe M."/>
            <person name="Maruyama T."/>
            <person name="Minagawa J."/>
            <person name="Obokata J."/>
            <person name="Shigenobu S."/>
        </authorList>
    </citation>
    <scope>NUCLEOTIDE SEQUENCE [LARGE SCALE GENOMIC DNA]</scope>
</reference>
<gene>
    <name evidence="1" type="ORF">PoB_004966600</name>
</gene>
<sequence>MGLHNINFPCVFTATVHILLVKGNASSILYYGYWTARKDNASNDVISGKMESTIGSGGSSGRAVGYQLKGPKFESQSGASQFFTAPLCPPSNEWVARSLKKVKAARKAMANYFIMPYAKNNHGSTPGSPMLRLRVGPIYFYP</sequence>
<proteinExistence type="predicted"/>
<keyword evidence="2" id="KW-1185">Reference proteome</keyword>
<evidence type="ECO:0000313" key="1">
    <source>
        <dbReference type="EMBL" id="GFO23161.1"/>
    </source>
</evidence>
<accession>A0AAV4BVP0</accession>
<name>A0AAV4BVP0_9GAST</name>
<evidence type="ECO:0000313" key="2">
    <source>
        <dbReference type="Proteomes" id="UP000735302"/>
    </source>
</evidence>